<protein>
    <submittedName>
        <fullName evidence="1">Uncharacterized protein</fullName>
    </submittedName>
</protein>
<dbReference type="HOGENOM" id="CLU_3389494_0_0_9"/>
<name>I5ATQ8_EUBC6</name>
<sequence length="32" mass="3535">MTLTSGGSCGLCWIIGNYWELLGIPYESRRSA</sequence>
<organism evidence="1 2">
    <name type="scientific">Eubacterium cellulosolvens (strain ATCC 43171 / JCM 9499 / 6)</name>
    <name type="common">Cillobacterium cellulosolvens</name>
    <dbReference type="NCBI Taxonomy" id="633697"/>
    <lineage>
        <taxon>Bacteria</taxon>
        <taxon>Bacillati</taxon>
        <taxon>Bacillota</taxon>
        <taxon>Clostridia</taxon>
        <taxon>Eubacteriales</taxon>
        <taxon>Eubacteriaceae</taxon>
        <taxon>Eubacterium</taxon>
    </lineage>
</organism>
<dbReference type="EMBL" id="CM001487">
    <property type="protein sequence ID" value="EIM57181.1"/>
    <property type="molecule type" value="Genomic_DNA"/>
</dbReference>
<evidence type="ECO:0000313" key="1">
    <source>
        <dbReference type="EMBL" id="EIM57181.1"/>
    </source>
</evidence>
<gene>
    <name evidence="1" type="ORF">EubceDRAFT1_1370</name>
</gene>
<keyword evidence="2" id="KW-1185">Reference proteome</keyword>
<proteinExistence type="predicted"/>
<dbReference type="Proteomes" id="UP000005753">
    <property type="component" value="Chromosome"/>
</dbReference>
<reference evidence="1 2" key="2">
    <citation type="submission" date="2012-02" db="EMBL/GenBank/DDBJ databases">
        <title>Improved High-Quality Draft sequence of Eubacterium cellulosolvens 6.</title>
        <authorList>
            <consortium name="US DOE Joint Genome Institute"/>
            <person name="Lucas S."/>
            <person name="Han J."/>
            <person name="Lapidus A."/>
            <person name="Cheng J.-F."/>
            <person name="Goodwin L."/>
            <person name="Pitluck S."/>
            <person name="Peters L."/>
            <person name="Mikhailova N."/>
            <person name="Gu W."/>
            <person name="Detter J.C."/>
            <person name="Han C."/>
            <person name="Tapia R."/>
            <person name="Land M."/>
            <person name="Hauser L."/>
            <person name="Kyrpides N."/>
            <person name="Ivanova N."/>
            <person name="Pagani I."/>
            <person name="Johnson E."/>
            <person name="Mukhopadhyay B."/>
            <person name="Anderson I."/>
            <person name="Woyke T."/>
        </authorList>
    </citation>
    <scope>NUCLEOTIDE SEQUENCE [LARGE SCALE GENOMIC DNA]</scope>
    <source>
        <strain evidence="1 2">6</strain>
    </source>
</reference>
<dbReference type="STRING" id="633697.EubceDRAFT1_1370"/>
<accession>I5ATQ8</accession>
<dbReference type="AlphaFoldDB" id="I5ATQ8"/>
<evidence type="ECO:0000313" key="2">
    <source>
        <dbReference type="Proteomes" id="UP000005753"/>
    </source>
</evidence>
<reference evidence="1 2" key="1">
    <citation type="submission" date="2010-08" db="EMBL/GenBank/DDBJ databases">
        <authorList>
            <consortium name="US DOE Joint Genome Institute (JGI-PGF)"/>
            <person name="Lucas S."/>
            <person name="Copeland A."/>
            <person name="Lapidus A."/>
            <person name="Cheng J.-F."/>
            <person name="Bruce D."/>
            <person name="Goodwin L."/>
            <person name="Pitluck S."/>
            <person name="Land M.L."/>
            <person name="Hauser L."/>
            <person name="Chang Y.-J."/>
            <person name="Anderson I.J."/>
            <person name="Johnson E."/>
            <person name="Mulhopadhyay B."/>
            <person name="Kyrpides N."/>
            <person name="Woyke T.J."/>
        </authorList>
    </citation>
    <scope>NUCLEOTIDE SEQUENCE [LARGE SCALE GENOMIC DNA]</scope>
    <source>
        <strain evidence="1 2">6</strain>
    </source>
</reference>